<evidence type="ECO:0000313" key="9">
    <source>
        <dbReference type="Proteomes" id="UP000425817"/>
    </source>
</evidence>
<evidence type="ECO:0000256" key="1">
    <source>
        <dbReference type="ARBA" id="ARBA00004459"/>
    </source>
</evidence>
<keyword evidence="2" id="KW-0732">Signal</keyword>
<evidence type="ECO:0000313" key="8">
    <source>
        <dbReference type="EMBL" id="QGW81108.1"/>
    </source>
</evidence>
<reference evidence="8 9" key="1">
    <citation type="submission" date="2019-12" db="EMBL/GenBank/DDBJ databases">
        <title>Hybrid Genome Assemblies of two High G+C Isolates from Undergraduate Microbiology Courses.</title>
        <authorList>
            <person name="Ne Ville C.J."/>
            <person name="Enright D."/>
            <person name="Hernandez I."/>
            <person name="Dodsworth J."/>
            <person name="Orwin P.M."/>
        </authorList>
    </citation>
    <scope>NUCLEOTIDE SEQUENCE [LARGE SCALE GENOMIC DNA]</scope>
    <source>
        <strain evidence="8 9">CSUSB</strain>
    </source>
</reference>
<comment type="subcellular location">
    <subcellularLocation>
        <location evidence="1">Cell outer membrane</location>
        <topology evidence="1">Lipid-anchor</topology>
    </subcellularLocation>
</comment>
<dbReference type="OrthoDB" id="8550022at2"/>
<evidence type="ECO:0000256" key="7">
    <source>
        <dbReference type="SAM" id="MobiDB-lite"/>
    </source>
</evidence>
<dbReference type="InterPro" id="IPR032831">
    <property type="entry name" value="LptM_cons"/>
</dbReference>
<keyword evidence="3" id="KW-0472">Membrane</keyword>
<dbReference type="GO" id="GO:0009279">
    <property type="term" value="C:cell outer membrane"/>
    <property type="evidence" value="ECO:0007669"/>
    <property type="project" value="UniProtKB-SubCell"/>
</dbReference>
<evidence type="ECO:0000256" key="3">
    <source>
        <dbReference type="ARBA" id="ARBA00023136"/>
    </source>
</evidence>
<keyword evidence="4" id="KW-0564">Palmitate</keyword>
<dbReference type="AlphaFoldDB" id="A0A6I6HFI6"/>
<keyword evidence="6" id="KW-0449">Lipoprotein</keyword>
<name>A0A6I6HFI6_VARPD</name>
<evidence type="ECO:0000256" key="6">
    <source>
        <dbReference type="ARBA" id="ARBA00023288"/>
    </source>
</evidence>
<evidence type="ECO:0000256" key="4">
    <source>
        <dbReference type="ARBA" id="ARBA00023139"/>
    </source>
</evidence>
<sequence>MLNVRQILVSASSRAALMVCIAAVAGALGACGQRGPLYLPTDPAAAQRATLPQLLTPGGSRAADAEAAPKPAAASSAPAAATGNATSPGVPK</sequence>
<feature type="compositionally biased region" description="Low complexity" evidence="7">
    <location>
        <begin position="60"/>
        <end position="92"/>
    </location>
</feature>
<feature type="region of interest" description="Disordered" evidence="7">
    <location>
        <begin position="55"/>
        <end position="92"/>
    </location>
</feature>
<dbReference type="PROSITE" id="PS51257">
    <property type="entry name" value="PROKAR_LIPOPROTEIN"/>
    <property type="match status" value="1"/>
</dbReference>
<protein>
    <recommendedName>
        <fullName evidence="10">Lipoprotein</fullName>
    </recommendedName>
</protein>
<keyword evidence="5" id="KW-0998">Cell outer membrane</keyword>
<gene>
    <name evidence="8" type="ORF">GOQ09_05745</name>
</gene>
<evidence type="ECO:0008006" key="10">
    <source>
        <dbReference type="Google" id="ProtNLM"/>
    </source>
</evidence>
<organism evidence="8 9">
    <name type="scientific">Variovorax paradoxus</name>
    <dbReference type="NCBI Taxonomy" id="34073"/>
    <lineage>
        <taxon>Bacteria</taxon>
        <taxon>Pseudomonadati</taxon>
        <taxon>Pseudomonadota</taxon>
        <taxon>Betaproteobacteria</taxon>
        <taxon>Burkholderiales</taxon>
        <taxon>Comamonadaceae</taxon>
        <taxon>Variovorax</taxon>
    </lineage>
</organism>
<dbReference type="Proteomes" id="UP000425817">
    <property type="component" value="Chromosome"/>
</dbReference>
<dbReference type="NCBIfam" id="NF047847">
    <property type="entry name" value="SS_mature_LptM"/>
    <property type="match status" value="1"/>
</dbReference>
<accession>A0A6I6HFI6</accession>
<dbReference type="Pfam" id="PF13627">
    <property type="entry name" value="LptM_cons"/>
    <property type="match status" value="1"/>
</dbReference>
<evidence type="ECO:0000256" key="2">
    <source>
        <dbReference type="ARBA" id="ARBA00022729"/>
    </source>
</evidence>
<evidence type="ECO:0000256" key="5">
    <source>
        <dbReference type="ARBA" id="ARBA00023237"/>
    </source>
</evidence>
<proteinExistence type="predicted"/>
<dbReference type="EMBL" id="CP046622">
    <property type="protein sequence ID" value="QGW81108.1"/>
    <property type="molecule type" value="Genomic_DNA"/>
</dbReference>